<dbReference type="AlphaFoldDB" id="A0A6P1MIP3"/>
<name>A0A6P1MIP3_9FIRM</name>
<keyword evidence="2" id="KW-1185">Reference proteome</keyword>
<dbReference type="RefSeq" id="WP_162363540.1">
    <property type="nucleotide sequence ID" value="NZ_CP047591.1"/>
</dbReference>
<sequence length="109" mass="12404">MFPTLDIDSIVNKTIEETSTGSNFTTLGRVMVMDFNNIDGKATVKIANGKPVEAVSTAEKIQEYVKLLLRTALDKYKVYKDTEFGVSYFKYMGVEIYPWDSFSQRLNVK</sequence>
<evidence type="ECO:0000313" key="1">
    <source>
        <dbReference type="EMBL" id="QHI73777.1"/>
    </source>
</evidence>
<dbReference type="KEGG" id="amic:Ami3637_16545"/>
<organism evidence="1 2">
    <name type="scientific">Aminipila terrae</name>
    <dbReference type="NCBI Taxonomy" id="2697030"/>
    <lineage>
        <taxon>Bacteria</taxon>
        <taxon>Bacillati</taxon>
        <taxon>Bacillota</taxon>
        <taxon>Clostridia</taxon>
        <taxon>Peptostreptococcales</taxon>
        <taxon>Anaerovoracaceae</taxon>
        <taxon>Aminipila</taxon>
    </lineage>
</organism>
<protein>
    <submittedName>
        <fullName evidence="1">Uncharacterized protein</fullName>
    </submittedName>
</protein>
<proteinExistence type="predicted"/>
<accession>A0A6P1MIP3</accession>
<gene>
    <name evidence="1" type="ORF">Ami3637_16545</name>
</gene>
<evidence type="ECO:0000313" key="2">
    <source>
        <dbReference type="Proteomes" id="UP000463883"/>
    </source>
</evidence>
<reference evidence="1 2" key="1">
    <citation type="submission" date="2020-01" db="EMBL/GenBank/DDBJ databases">
        <title>Genomic analysis of Aminipila sp. CBA3637.</title>
        <authorList>
            <person name="Kim Y.B."/>
            <person name="Roh S.W."/>
        </authorList>
    </citation>
    <scope>NUCLEOTIDE SEQUENCE [LARGE SCALE GENOMIC DNA]</scope>
    <source>
        <strain evidence="1 2">CBA3637</strain>
    </source>
</reference>
<dbReference type="Proteomes" id="UP000463883">
    <property type="component" value="Chromosome"/>
</dbReference>
<dbReference type="EMBL" id="CP047591">
    <property type="protein sequence ID" value="QHI73777.1"/>
    <property type="molecule type" value="Genomic_DNA"/>
</dbReference>